<dbReference type="CDD" id="cd02440">
    <property type="entry name" value="AdoMet_MTases"/>
    <property type="match status" value="1"/>
</dbReference>
<organism evidence="1 2">
    <name type="scientific">Actinomadura viridis</name>
    <dbReference type="NCBI Taxonomy" id="58110"/>
    <lineage>
        <taxon>Bacteria</taxon>
        <taxon>Bacillati</taxon>
        <taxon>Actinomycetota</taxon>
        <taxon>Actinomycetes</taxon>
        <taxon>Streptosporangiales</taxon>
        <taxon>Thermomonosporaceae</taxon>
        <taxon>Actinomadura</taxon>
    </lineage>
</organism>
<proteinExistence type="predicted"/>
<dbReference type="SUPFAM" id="SSF53335">
    <property type="entry name" value="S-adenosyl-L-methionine-dependent methyltransferases"/>
    <property type="match status" value="1"/>
</dbReference>
<dbReference type="AlphaFoldDB" id="A0A931DFD2"/>
<dbReference type="EMBL" id="JADOUA010000001">
    <property type="protein sequence ID" value="MBG6087282.1"/>
    <property type="molecule type" value="Genomic_DNA"/>
</dbReference>
<gene>
    <name evidence="1" type="ORF">IW256_001395</name>
</gene>
<reference evidence="1" key="1">
    <citation type="submission" date="2020-11" db="EMBL/GenBank/DDBJ databases">
        <title>Sequencing the genomes of 1000 actinobacteria strains.</title>
        <authorList>
            <person name="Klenk H.-P."/>
        </authorList>
    </citation>
    <scope>NUCLEOTIDE SEQUENCE</scope>
    <source>
        <strain evidence="1">DSM 43175</strain>
    </source>
</reference>
<dbReference type="RefSeq" id="WP_231403685.1">
    <property type="nucleotide sequence ID" value="NZ_BAABES010000006.1"/>
</dbReference>
<keyword evidence="1" id="KW-0489">Methyltransferase</keyword>
<keyword evidence="1" id="KW-0808">Transferase</keyword>
<keyword evidence="2" id="KW-1185">Reference proteome</keyword>
<dbReference type="Gene3D" id="3.40.50.150">
    <property type="entry name" value="Vaccinia Virus protein VP39"/>
    <property type="match status" value="1"/>
</dbReference>
<evidence type="ECO:0000313" key="1">
    <source>
        <dbReference type="EMBL" id="MBG6087282.1"/>
    </source>
</evidence>
<accession>A0A931DFD2</accession>
<dbReference type="InterPro" id="IPR029063">
    <property type="entry name" value="SAM-dependent_MTases_sf"/>
</dbReference>
<dbReference type="Proteomes" id="UP000614047">
    <property type="component" value="Unassembled WGS sequence"/>
</dbReference>
<sequence length="223" mass="24074">MTRLLDDETLERSPVVANCTMNRERSLTGSNGYGRELGLDVTAELSARAPARWLDLCCGSGRALYEAAALLGDRAEIVGVDLAGHFAAPPGPSGPRLVTAALTGTETGWAPEGHFDLITSVHGLHYVGDKLGVLARAASWLTGDGLLVASFDARSVRWADGAAAGRRLTAELRRQGFDYDPSRRRVSLRGRRDVRLPYRYLGADDRAGPNYTGQPAVDSFYDR</sequence>
<dbReference type="GO" id="GO:0008168">
    <property type="term" value="F:methyltransferase activity"/>
    <property type="evidence" value="ECO:0007669"/>
    <property type="project" value="UniProtKB-KW"/>
</dbReference>
<name>A0A931DFD2_9ACTN</name>
<comment type="caution">
    <text evidence="1">The sequence shown here is derived from an EMBL/GenBank/DDBJ whole genome shotgun (WGS) entry which is preliminary data.</text>
</comment>
<dbReference type="GO" id="GO:0032259">
    <property type="term" value="P:methylation"/>
    <property type="evidence" value="ECO:0007669"/>
    <property type="project" value="UniProtKB-KW"/>
</dbReference>
<evidence type="ECO:0000313" key="2">
    <source>
        <dbReference type="Proteomes" id="UP000614047"/>
    </source>
</evidence>
<protein>
    <submittedName>
        <fullName evidence="1">SAM-dependent methyltransferase</fullName>
    </submittedName>
</protein>
<dbReference type="Pfam" id="PF13489">
    <property type="entry name" value="Methyltransf_23"/>
    <property type="match status" value="1"/>
</dbReference>